<dbReference type="SUPFAM" id="SSF51735">
    <property type="entry name" value="NAD(P)-binding Rossmann-fold domains"/>
    <property type="match status" value="1"/>
</dbReference>
<sequence>MSLPFEKINHELKNKICLITGGIGDVGTTLFNDLLKFDPKEIILLDNRITENSEEFILGKKISKVNCDIRDEKKLQEIFKKYQPEIIFHTAAVRDPGYAELHITETVQTNVLGTWNLANACENTPSVQKLIFSSTGKASRYLTEEVYAASKKMCEYILDSFAKKGRVQYGMVRFTHIYCNSLMDKQLNEYARFEDAVKIHSPGKFVTAQNLGEASYLMLNALLYLEPEKSNFLMVRNLEWPVESLEIALFYIKEYKRKIPVIFCGNPKGYKEKFFRGQLDWNQPNELNLLINVYENQKRKLNEEQDIIISSIFPVSIDYLKDLINKLHKIDGEQNVKNLLIEGSVELFKQSLSTVNKQDTINILKWGISPKFLEAEKAVVSDYGQIVPILIESLKESPHFSQIEDLIHNSSN</sequence>
<reference evidence="3 4" key="1">
    <citation type="submission" date="2024-09" db="EMBL/GenBank/DDBJ databases">
        <authorList>
            <person name="Sun Q."/>
            <person name="Mori K."/>
        </authorList>
    </citation>
    <scope>NUCLEOTIDE SEQUENCE [LARGE SCALE GENOMIC DNA]</scope>
    <source>
        <strain evidence="3 4">CCM 7650</strain>
    </source>
</reference>
<dbReference type="InterPro" id="IPR051203">
    <property type="entry name" value="Polysaccharide_Synthase-Rel"/>
</dbReference>
<dbReference type="RefSeq" id="WP_382387007.1">
    <property type="nucleotide sequence ID" value="NZ_JBHLWI010000018.1"/>
</dbReference>
<name>A0ABV6FRR9_9BACT</name>
<evidence type="ECO:0000259" key="2">
    <source>
        <dbReference type="Pfam" id="PF02719"/>
    </source>
</evidence>
<proteinExistence type="inferred from homology"/>
<comment type="caution">
    <text evidence="3">The sequence shown here is derived from an EMBL/GenBank/DDBJ whole genome shotgun (WGS) entry which is preliminary data.</text>
</comment>
<dbReference type="PANTHER" id="PTHR43318:SF1">
    <property type="entry name" value="POLYSACCHARIDE BIOSYNTHESIS PROTEIN EPSC-RELATED"/>
    <property type="match status" value="1"/>
</dbReference>
<evidence type="ECO:0000313" key="4">
    <source>
        <dbReference type="Proteomes" id="UP001589797"/>
    </source>
</evidence>
<comment type="similarity">
    <text evidence="1">Belongs to the polysaccharide synthase family.</text>
</comment>
<dbReference type="Gene3D" id="3.40.50.720">
    <property type="entry name" value="NAD(P)-binding Rossmann-like Domain"/>
    <property type="match status" value="1"/>
</dbReference>
<feature type="domain" description="Polysaccharide biosynthesis protein CapD-like" evidence="2">
    <location>
        <begin position="18"/>
        <end position="176"/>
    </location>
</feature>
<gene>
    <name evidence="3" type="ORF">ACFFIP_07640</name>
</gene>
<dbReference type="PANTHER" id="PTHR43318">
    <property type="entry name" value="UDP-N-ACETYLGLUCOSAMINE 4,6-DEHYDRATASE"/>
    <property type="match status" value="1"/>
</dbReference>
<dbReference type="Pfam" id="PF02719">
    <property type="entry name" value="Polysacc_synt_2"/>
    <property type="match status" value="1"/>
</dbReference>
<dbReference type="Proteomes" id="UP001589797">
    <property type="component" value="Unassembled WGS sequence"/>
</dbReference>
<accession>A0ABV6FRR9</accession>
<protein>
    <submittedName>
        <fullName evidence="3">Polysaccharide biosynthesis protein</fullName>
    </submittedName>
</protein>
<evidence type="ECO:0000256" key="1">
    <source>
        <dbReference type="ARBA" id="ARBA00007430"/>
    </source>
</evidence>
<evidence type="ECO:0000313" key="3">
    <source>
        <dbReference type="EMBL" id="MFC0262555.1"/>
    </source>
</evidence>
<dbReference type="EMBL" id="JBHLWI010000018">
    <property type="protein sequence ID" value="MFC0262555.1"/>
    <property type="molecule type" value="Genomic_DNA"/>
</dbReference>
<organism evidence="3 4">
    <name type="scientific">Fontibacter flavus</name>
    <dbReference type="NCBI Taxonomy" id="654838"/>
    <lineage>
        <taxon>Bacteria</taxon>
        <taxon>Pseudomonadati</taxon>
        <taxon>Bacteroidota</taxon>
        <taxon>Cytophagia</taxon>
        <taxon>Cytophagales</taxon>
        <taxon>Cyclobacteriaceae</taxon>
        <taxon>Fontibacter</taxon>
    </lineage>
</organism>
<dbReference type="InterPro" id="IPR003869">
    <property type="entry name" value="Polysac_CapD-like"/>
</dbReference>
<keyword evidence="4" id="KW-1185">Reference proteome</keyword>
<dbReference type="InterPro" id="IPR036291">
    <property type="entry name" value="NAD(P)-bd_dom_sf"/>
</dbReference>